<dbReference type="InterPro" id="IPR004873">
    <property type="entry name" value="BURP_dom"/>
</dbReference>
<dbReference type="OrthoDB" id="1909293at2759"/>
<dbReference type="PANTHER" id="PTHR31236">
    <property type="entry name" value="BURP DOMAIN PROTEIN USPL1-LIKE"/>
    <property type="match status" value="1"/>
</dbReference>
<dbReference type="RefSeq" id="XP_027066250.1">
    <property type="nucleotide sequence ID" value="XM_027210449.2"/>
</dbReference>
<organism evidence="2 3">
    <name type="scientific">Coffea arabica</name>
    <name type="common">Arabian coffee</name>
    <dbReference type="NCBI Taxonomy" id="13443"/>
    <lineage>
        <taxon>Eukaryota</taxon>
        <taxon>Viridiplantae</taxon>
        <taxon>Streptophyta</taxon>
        <taxon>Embryophyta</taxon>
        <taxon>Tracheophyta</taxon>
        <taxon>Spermatophyta</taxon>
        <taxon>Magnoliopsida</taxon>
        <taxon>eudicotyledons</taxon>
        <taxon>Gunneridae</taxon>
        <taxon>Pentapetalae</taxon>
        <taxon>asterids</taxon>
        <taxon>lamiids</taxon>
        <taxon>Gentianales</taxon>
        <taxon>Rubiaceae</taxon>
        <taxon>Ixoroideae</taxon>
        <taxon>Gardenieae complex</taxon>
        <taxon>Bertiereae - Coffeeae clade</taxon>
        <taxon>Coffeeae</taxon>
        <taxon>Coffea</taxon>
    </lineage>
</organism>
<name>A0A6P6SJE7_COFAR</name>
<dbReference type="SMART" id="SM01045">
    <property type="entry name" value="BURP"/>
    <property type="match status" value="1"/>
</dbReference>
<reference evidence="2" key="1">
    <citation type="journal article" date="2025" name="Foods">
        <title>Unveiling the Microbial Signatures of Arabica Coffee Cherries: Insights into Ripeness Specific Diversity, Functional Traits, and Implications for Quality and Safety.</title>
        <authorList>
            <consortium name="RefSeq"/>
            <person name="Tenea G.N."/>
            <person name="Cifuentes V."/>
            <person name="Reyes P."/>
            <person name="Cevallos-Vallejos M."/>
        </authorList>
    </citation>
    <scope>NUCLEOTIDE SEQUENCE [LARGE SCALE GENOMIC DNA]</scope>
</reference>
<feature type="domain" description="BURP" evidence="1">
    <location>
        <begin position="96"/>
        <end position="316"/>
    </location>
</feature>
<reference evidence="3" key="2">
    <citation type="submission" date="2025-08" db="UniProtKB">
        <authorList>
            <consortium name="RefSeq"/>
        </authorList>
    </citation>
    <scope>IDENTIFICATION</scope>
    <source>
        <tissue evidence="3">Leaves</tissue>
    </source>
</reference>
<dbReference type="PANTHER" id="PTHR31236:SF32">
    <property type="entry name" value="BURP DOMAIN PROTEIN USPL1-LIKE"/>
    <property type="match status" value="1"/>
</dbReference>
<dbReference type="Proteomes" id="UP001652660">
    <property type="component" value="Chromosome 6c"/>
</dbReference>
<evidence type="ECO:0000259" key="1">
    <source>
        <dbReference type="PROSITE" id="PS51277"/>
    </source>
</evidence>
<dbReference type="PROSITE" id="PS51257">
    <property type="entry name" value="PROKAR_LIPOPROTEIN"/>
    <property type="match status" value="1"/>
</dbReference>
<proteinExistence type="predicted"/>
<gene>
    <name evidence="3" type="primary">LOC113692095</name>
</gene>
<keyword evidence="2" id="KW-1185">Reference proteome</keyword>
<evidence type="ECO:0000313" key="3">
    <source>
        <dbReference type="RefSeq" id="XP_027066250.1"/>
    </source>
</evidence>
<dbReference type="Pfam" id="PF03181">
    <property type="entry name" value="BURP"/>
    <property type="match status" value="1"/>
</dbReference>
<accession>A0A6P6SJE7</accession>
<dbReference type="AlphaFoldDB" id="A0A6P6SJE7"/>
<dbReference type="InterPro" id="IPR044816">
    <property type="entry name" value="BURP"/>
</dbReference>
<dbReference type="PROSITE" id="PS51277">
    <property type="entry name" value="BURP"/>
    <property type="match status" value="1"/>
</dbReference>
<dbReference type="GeneID" id="113692095"/>
<protein>
    <submittedName>
        <fullName evidence="3">BURP domain protein USPL1-like</fullName>
    </submittedName>
</protein>
<sequence>MTCKGNNTYQLMDSKALASCVLLLHLLIVLGACDIIPKAKYSGTNAIRLHSMDANNPHRNDKTHHVAHVHEKKSMHDPSLSSSHMMHQIDPRATVFFVLDDLKLGKTLSILFPDGDPSPLSSPYLWPREQADAIPFSLAKLPQILQHFSFPQGSRKAQVMEHALRACETKPMKGEPKACATSYESLVDFARKILGLNTDIEVLSTHRLTKSNAARLQNYTITEAPERISTLKMVGCHTMPYPYIVFYCHYQQGDNRLYRTVLSGENGDRVEGLAICHMDTSQWNHDHVSFQVLGIEPGTAPVCHFFPAEDFVLVPSTSSI</sequence>
<evidence type="ECO:0000313" key="2">
    <source>
        <dbReference type="Proteomes" id="UP001652660"/>
    </source>
</evidence>